<dbReference type="STRING" id="313628.LNTAR_22294"/>
<sequence length="39" mass="4579">MASVNKFMTKLKFKRSKLMLAFEAVTLQLESIKQEKVFN</sequence>
<keyword evidence="2" id="KW-1185">Reference proteome</keyword>
<evidence type="ECO:0000313" key="1">
    <source>
        <dbReference type="EMBL" id="EDM29167.1"/>
    </source>
</evidence>
<organism evidence="1 2">
    <name type="scientific">Lentisphaera araneosa HTCC2155</name>
    <dbReference type="NCBI Taxonomy" id="313628"/>
    <lineage>
        <taxon>Bacteria</taxon>
        <taxon>Pseudomonadati</taxon>
        <taxon>Lentisphaerota</taxon>
        <taxon>Lentisphaeria</taxon>
        <taxon>Lentisphaerales</taxon>
        <taxon>Lentisphaeraceae</taxon>
        <taxon>Lentisphaera</taxon>
    </lineage>
</organism>
<comment type="caution">
    <text evidence="1">The sequence shown here is derived from an EMBL/GenBank/DDBJ whole genome shotgun (WGS) entry which is preliminary data.</text>
</comment>
<dbReference type="Proteomes" id="UP000004947">
    <property type="component" value="Unassembled WGS sequence"/>
</dbReference>
<name>A6DG50_9BACT</name>
<protein>
    <submittedName>
        <fullName evidence="1">Uncharacterized protein</fullName>
    </submittedName>
</protein>
<reference evidence="1 2" key="1">
    <citation type="journal article" date="2010" name="J. Bacteriol.">
        <title>Genome sequence of Lentisphaera araneosa HTCC2155T, the type species of the order Lentisphaerales in the phylum Lentisphaerae.</title>
        <authorList>
            <person name="Thrash J.C."/>
            <person name="Cho J.C."/>
            <person name="Vergin K.L."/>
            <person name="Morris R.M."/>
            <person name="Giovannoni S.J."/>
        </authorList>
    </citation>
    <scope>NUCLEOTIDE SEQUENCE [LARGE SCALE GENOMIC DNA]</scope>
    <source>
        <strain evidence="1 2">HTCC2155</strain>
    </source>
</reference>
<accession>A6DG50</accession>
<proteinExistence type="predicted"/>
<dbReference type="AlphaFoldDB" id="A6DG50"/>
<dbReference type="EMBL" id="ABCK01000002">
    <property type="protein sequence ID" value="EDM29167.1"/>
    <property type="molecule type" value="Genomic_DNA"/>
</dbReference>
<evidence type="ECO:0000313" key="2">
    <source>
        <dbReference type="Proteomes" id="UP000004947"/>
    </source>
</evidence>
<gene>
    <name evidence="1" type="ORF">LNTAR_22294</name>
</gene>